<dbReference type="InterPro" id="IPR036259">
    <property type="entry name" value="MFS_trans_sf"/>
</dbReference>
<feature type="transmembrane region" description="Helical" evidence="6">
    <location>
        <begin position="170"/>
        <end position="189"/>
    </location>
</feature>
<feature type="transmembrane region" description="Helical" evidence="6">
    <location>
        <begin position="138"/>
        <end position="158"/>
    </location>
</feature>
<feature type="transmembrane region" description="Helical" evidence="6">
    <location>
        <begin position="377"/>
        <end position="397"/>
    </location>
</feature>
<keyword evidence="9" id="KW-1185">Reference proteome</keyword>
<proteinExistence type="predicted"/>
<evidence type="ECO:0000259" key="7">
    <source>
        <dbReference type="PROSITE" id="PS50850"/>
    </source>
</evidence>
<feature type="transmembrane region" description="Helical" evidence="6">
    <location>
        <begin position="409"/>
        <end position="428"/>
    </location>
</feature>
<evidence type="ECO:0000256" key="3">
    <source>
        <dbReference type="ARBA" id="ARBA00022692"/>
    </source>
</evidence>
<comment type="subcellular location">
    <subcellularLocation>
        <location evidence="1">Membrane</location>
        <topology evidence="1">Multi-pass membrane protein</topology>
    </subcellularLocation>
</comment>
<dbReference type="InterPro" id="IPR011701">
    <property type="entry name" value="MFS"/>
</dbReference>
<dbReference type="EMBL" id="JACEFI010000017">
    <property type="protein sequence ID" value="KAH0594196.1"/>
    <property type="molecule type" value="Genomic_DNA"/>
</dbReference>
<protein>
    <recommendedName>
        <fullName evidence="7">Major facilitator superfamily (MFS) profile domain-containing protein</fullName>
    </recommendedName>
</protein>
<gene>
    <name evidence="8" type="ORF">MHUMG1_08035</name>
</gene>
<name>A0A9P8S445_9HYPO</name>
<reference evidence="8 9" key="1">
    <citation type="submission" date="2020-07" db="EMBL/GenBank/DDBJ databases">
        <title>Metarhizium humberi genome.</title>
        <authorList>
            <person name="Lysoe E."/>
        </authorList>
    </citation>
    <scope>NUCLEOTIDE SEQUENCE [LARGE SCALE GENOMIC DNA]</scope>
    <source>
        <strain evidence="8 9">ESALQ1638</strain>
    </source>
</reference>
<accession>A0A9P8S445</accession>
<dbReference type="Pfam" id="PF07690">
    <property type="entry name" value="MFS_1"/>
    <property type="match status" value="1"/>
</dbReference>
<evidence type="ECO:0000256" key="6">
    <source>
        <dbReference type="SAM" id="Phobius"/>
    </source>
</evidence>
<feature type="domain" description="Major facilitator superfamily (MFS) profile" evidence="7">
    <location>
        <begin position="42"/>
        <end position="442"/>
    </location>
</feature>
<feature type="transmembrane region" description="Helical" evidence="6">
    <location>
        <begin position="109"/>
        <end position="126"/>
    </location>
</feature>
<dbReference type="InterPro" id="IPR020846">
    <property type="entry name" value="MFS_dom"/>
</dbReference>
<evidence type="ECO:0000256" key="2">
    <source>
        <dbReference type="ARBA" id="ARBA00022448"/>
    </source>
</evidence>
<dbReference type="PANTHER" id="PTHR43791:SF32">
    <property type="entry name" value="MAJOR FACILITATOR SUPERFAMILY (MFS) PROFILE DOMAIN-CONTAINING PROTEIN"/>
    <property type="match status" value="1"/>
</dbReference>
<dbReference type="AlphaFoldDB" id="A0A9P8S445"/>
<evidence type="ECO:0000256" key="4">
    <source>
        <dbReference type="ARBA" id="ARBA00022989"/>
    </source>
</evidence>
<evidence type="ECO:0000313" key="9">
    <source>
        <dbReference type="Proteomes" id="UP000764110"/>
    </source>
</evidence>
<feature type="transmembrane region" description="Helical" evidence="6">
    <location>
        <begin position="201"/>
        <end position="222"/>
    </location>
</feature>
<dbReference type="Gene3D" id="1.20.1250.20">
    <property type="entry name" value="MFS general substrate transporter like domains"/>
    <property type="match status" value="1"/>
</dbReference>
<evidence type="ECO:0000256" key="5">
    <source>
        <dbReference type="ARBA" id="ARBA00023136"/>
    </source>
</evidence>
<sequence>MSTEKHVDSDVKVQEDGDERLPEVNWTADEETKAKRKLDFIIMPILTLGFFCLQLDRGNMANAITDNFMADVGIDQDQFNVGQQMLSLGIVLTEIPSNMILYRVGPGKWLTLQLFLFGIVSTFQAFQRGYGAFIATRFLLGITESGFIPGGLWTLSTWYTRDETAKRVMIFYFGNQIGQASAKLLAYGILHMRGVGGQPGWFWLFALMGAFTILGGFVYGLFLPDSFQRPRSTFLPQVTWFTERELYILQTRVLRDDPMKGKKKRKIGLGAFKRTFIDWRVWVHFLITLCNNGPQRAFDTYAPSIVTSFGFGRLVSNALAAVGLFLQVPVSFAFSWISDRFNLRGETVVVASRRALLWRGLDADVWNVFASAEYRVVVAYFVIMNANIAGIYGAQIFRSDDKPLYQRGFTVAIAVLSVGLVLAVSRWADDFLHRRRKVRALE</sequence>
<evidence type="ECO:0000256" key="1">
    <source>
        <dbReference type="ARBA" id="ARBA00004141"/>
    </source>
</evidence>
<evidence type="ECO:0000313" key="8">
    <source>
        <dbReference type="EMBL" id="KAH0594196.1"/>
    </source>
</evidence>
<keyword evidence="4 6" id="KW-1133">Transmembrane helix</keyword>
<comment type="caution">
    <text evidence="8">The sequence shown here is derived from an EMBL/GenBank/DDBJ whole genome shotgun (WGS) entry which is preliminary data.</text>
</comment>
<dbReference type="PROSITE" id="PS50850">
    <property type="entry name" value="MFS"/>
    <property type="match status" value="1"/>
</dbReference>
<keyword evidence="5 6" id="KW-0472">Membrane</keyword>
<dbReference type="Proteomes" id="UP000764110">
    <property type="component" value="Unassembled WGS sequence"/>
</dbReference>
<dbReference type="SUPFAM" id="SSF103473">
    <property type="entry name" value="MFS general substrate transporter"/>
    <property type="match status" value="1"/>
</dbReference>
<keyword evidence="3 6" id="KW-0812">Transmembrane</keyword>
<dbReference type="GO" id="GO:0022857">
    <property type="term" value="F:transmembrane transporter activity"/>
    <property type="evidence" value="ECO:0007669"/>
    <property type="project" value="InterPro"/>
</dbReference>
<dbReference type="GO" id="GO:0016020">
    <property type="term" value="C:membrane"/>
    <property type="evidence" value="ECO:0007669"/>
    <property type="project" value="UniProtKB-SubCell"/>
</dbReference>
<dbReference type="PANTHER" id="PTHR43791">
    <property type="entry name" value="PERMEASE-RELATED"/>
    <property type="match status" value="1"/>
</dbReference>
<keyword evidence="2" id="KW-0813">Transport</keyword>
<organism evidence="8 9">
    <name type="scientific">Metarhizium humberi</name>
    <dbReference type="NCBI Taxonomy" id="2596975"/>
    <lineage>
        <taxon>Eukaryota</taxon>
        <taxon>Fungi</taxon>
        <taxon>Dikarya</taxon>
        <taxon>Ascomycota</taxon>
        <taxon>Pezizomycotina</taxon>
        <taxon>Sordariomycetes</taxon>
        <taxon>Hypocreomycetidae</taxon>
        <taxon>Hypocreales</taxon>
        <taxon>Clavicipitaceae</taxon>
        <taxon>Metarhizium</taxon>
    </lineage>
</organism>